<sequence>MQLNALSKIAAAALLLGGLAAQTVAQTVVLNTFDADTSYLTGWPNPLRFGEDVAVAFELDSAASIQSILTSIVRVGDSGGVTLGVIARDGALPGSLNWLHSTHVEPTSVDAFVHNTLVSPTGWALNAGSYWLVAVADAGFDGQWQSATDAGPAPYAVSTSTGVWKTVDSEFTGMPGARITVTSAVPEPSTYGLMLAGGLLVAAAARRNARRQQG</sequence>
<dbReference type="Pfam" id="PF07589">
    <property type="entry name" value="PEP-CTERM"/>
    <property type="match status" value="1"/>
</dbReference>
<evidence type="ECO:0000313" key="3">
    <source>
        <dbReference type="EMBL" id="MFG6439597.1"/>
    </source>
</evidence>
<evidence type="ECO:0000259" key="2">
    <source>
        <dbReference type="Pfam" id="PF07589"/>
    </source>
</evidence>
<reference evidence="3 4" key="1">
    <citation type="submission" date="2024-08" db="EMBL/GenBank/DDBJ databases">
        <authorList>
            <person name="Lu H."/>
        </authorList>
    </citation>
    <scope>NUCLEOTIDE SEQUENCE [LARGE SCALE GENOMIC DNA]</scope>
    <source>
        <strain evidence="3 4">LKC17W</strain>
    </source>
</reference>
<accession>A0ABW7FDE5</accession>
<dbReference type="Proteomes" id="UP001606301">
    <property type="component" value="Unassembled WGS sequence"/>
</dbReference>
<keyword evidence="1" id="KW-0732">Signal</keyword>
<dbReference type="InterPro" id="IPR013424">
    <property type="entry name" value="Ice-binding_C"/>
</dbReference>
<dbReference type="NCBIfam" id="TIGR02595">
    <property type="entry name" value="PEP_CTERM"/>
    <property type="match status" value="1"/>
</dbReference>
<dbReference type="EMBL" id="JBIGHW010000001">
    <property type="protein sequence ID" value="MFG6439597.1"/>
    <property type="molecule type" value="Genomic_DNA"/>
</dbReference>
<gene>
    <name evidence="3" type="ORF">ACG0Z3_02790</name>
</gene>
<protein>
    <submittedName>
        <fullName evidence="3">PEP-CTERM sorting domain-containing protein</fullName>
    </submittedName>
</protein>
<evidence type="ECO:0000313" key="4">
    <source>
        <dbReference type="Proteomes" id="UP001606301"/>
    </source>
</evidence>
<organism evidence="3 4">
    <name type="scientific">Pelomonas margarita</name>
    <dbReference type="NCBI Taxonomy" id="3299031"/>
    <lineage>
        <taxon>Bacteria</taxon>
        <taxon>Pseudomonadati</taxon>
        <taxon>Pseudomonadota</taxon>
        <taxon>Betaproteobacteria</taxon>
        <taxon>Burkholderiales</taxon>
        <taxon>Sphaerotilaceae</taxon>
        <taxon>Roseateles</taxon>
    </lineage>
</organism>
<feature type="domain" description="Ice-binding protein C-terminal" evidence="2">
    <location>
        <begin position="184"/>
        <end position="207"/>
    </location>
</feature>
<comment type="caution">
    <text evidence="3">The sequence shown here is derived from an EMBL/GenBank/DDBJ whole genome shotgun (WGS) entry which is preliminary data.</text>
</comment>
<name>A0ABW7FDE5_9BURK</name>
<dbReference type="RefSeq" id="WP_394395076.1">
    <property type="nucleotide sequence ID" value="NZ_JBIGHW010000001.1"/>
</dbReference>
<evidence type="ECO:0000256" key="1">
    <source>
        <dbReference type="SAM" id="SignalP"/>
    </source>
</evidence>
<feature type="signal peptide" evidence="1">
    <location>
        <begin position="1"/>
        <end position="25"/>
    </location>
</feature>
<keyword evidence="4" id="KW-1185">Reference proteome</keyword>
<proteinExistence type="predicted"/>
<feature type="chain" id="PRO_5046323725" evidence="1">
    <location>
        <begin position="26"/>
        <end position="214"/>
    </location>
</feature>